<dbReference type="HOGENOM" id="CLU_030766_0_0_1"/>
<evidence type="ECO:0000313" key="11">
    <source>
        <dbReference type="Proteomes" id="UP000019132"/>
    </source>
</evidence>
<dbReference type="InterPro" id="IPR017907">
    <property type="entry name" value="Znf_RING_CS"/>
</dbReference>
<dbReference type="EMBL" id="GL376631">
    <property type="status" value="NOT_ANNOTATED_CDS"/>
    <property type="molecule type" value="Genomic_DNA"/>
</dbReference>
<keyword evidence="4 6" id="KW-0863">Zinc-finger</keyword>
<feature type="region of interest" description="Disordered" evidence="7">
    <location>
        <begin position="1"/>
        <end position="30"/>
    </location>
</feature>
<proteinExistence type="inferred from homology"/>
<evidence type="ECO:0000313" key="10">
    <source>
        <dbReference type="EnsemblProtists" id="PYU1_T004437"/>
    </source>
</evidence>
<evidence type="ECO:0000256" key="7">
    <source>
        <dbReference type="SAM" id="MobiDB-lite"/>
    </source>
</evidence>
<dbReference type="PROSITE" id="PS50089">
    <property type="entry name" value="ZF_RING_2"/>
    <property type="match status" value="1"/>
</dbReference>
<dbReference type="InterPro" id="IPR001841">
    <property type="entry name" value="Znf_RING"/>
</dbReference>
<dbReference type="GO" id="GO:0006301">
    <property type="term" value="P:DNA damage tolerance"/>
    <property type="evidence" value="ECO:0007669"/>
    <property type="project" value="InterPro"/>
</dbReference>
<dbReference type="PANTHER" id="PTHR14134">
    <property type="entry name" value="E3 UBIQUITIN-PROTEIN LIGASE RAD18"/>
    <property type="match status" value="1"/>
</dbReference>
<evidence type="ECO:0000256" key="5">
    <source>
        <dbReference type="ARBA" id="ARBA00022833"/>
    </source>
</evidence>
<dbReference type="PANTHER" id="PTHR14134:SF2">
    <property type="entry name" value="E3 UBIQUITIN-PROTEIN LIGASE RAD18"/>
    <property type="match status" value="1"/>
</dbReference>
<dbReference type="PROSITE" id="PS00518">
    <property type="entry name" value="ZF_RING_1"/>
    <property type="match status" value="1"/>
</dbReference>
<evidence type="ECO:0000256" key="4">
    <source>
        <dbReference type="ARBA" id="ARBA00022771"/>
    </source>
</evidence>
<dbReference type="PROSITE" id="PS50006">
    <property type="entry name" value="FHA_DOMAIN"/>
    <property type="match status" value="1"/>
</dbReference>
<dbReference type="GO" id="GO:0006513">
    <property type="term" value="P:protein monoubiquitination"/>
    <property type="evidence" value="ECO:0007669"/>
    <property type="project" value="InterPro"/>
</dbReference>
<feature type="region of interest" description="Disordered" evidence="7">
    <location>
        <begin position="169"/>
        <end position="251"/>
    </location>
</feature>
<reference evidence="10" key="3">
    <citation type="submission" date="2015-02" db="UniProtKB">
        <authorList>
            <consortium name="EnsemblProtists"/>
        </authorList>
    </citation>
    <scope>IDENTIFICATION</scope>
    <source>
        <strain evidence="10">DAOM BR144</strain>
    </source>
</reference>
<feature type="compositionally biased region" description="Low complexity" evidence="7">
    <location>
        <begin position="374"/>
        <end position="403"/>
    </location>
</feature>
<keyword evidence="11" id="KW-1185">Reference proteome</keyword>
<dbReference type="GO" id="GO:0097505">
    <property type="term" value="C:Rad6-Rad18 complex"/>
    <property type="evidence" value="ECO:0007669"/>
    <property type="project" value="TreeGrafter"/>
</dbReference>
<dbReference type="SMART" id="SM00184">
    <property type="entry name" value="RING"/>
    <property type="match status" value="1"/>
</dbReference>
<comment type="similarity">
    <text evidence="1">Belongs to the CHFR family.</text>
</comment>
<dbReference type="GO" id="GO:0005634">
    <property type="term" value="C:nucleus"/>
    <property type="evidence" value="ECO:0007669"/>
    <property type="project" value="TreeGrafter"/>
</dbReference>
<dbReference type="GO" id="GO:0008270">
    <property type="term" value="F:zinc ion binding"/>
    <property type="evidence" value="ECO:0007669"/>
    <property type="project" value="UniProtKB-KW"/>
</dbReference>
<reference evidence="11" key="2">
    <citation type="submission" date="2010-04" db="EMBL/GenBank/DDBJ databases">
        <authorList>
            <person name="Buell R."/>
            <person name="Hamilton J."/>
            <person name="Hostetler J."/>
        </authorList>
    </citation>
    <scope>NUCLEOTIDE SEQUENCE [LARGE SCALE GENOMIC DNA]</scope>
    <source>
        <strain evidence="11">DAOM:BR144</strain>
    </source>
</reference>
<evidence type="ECO:0000259" key="8">
    <source>
        <dbReference type="PROSITE" id="PS50006"/>
    </source>
</evidence>
<sequence>MMTPPRSSRARSTRETSNSGSGANTPVEEEPLRSVWSFVHAFTIGRSRSSDVVIPTTDKTRTISKAHVRIFPVRDSGRSSSINIASPTSFSTHRGSTAYDRKATRWMLQDLEAMNGTSLNGFDLPLSGCAELHDGDEMVLASMMRHGVRITVHFPYEDSSSIRVKLVEQTATSTPTPERRSSNQSSANGTVRRLGFETPTSHTSTTPRYSSSTVATKRERYQRGDTSERRYGRHTSSDNNELMENADEEVVRRKRTRRLEELDDQERCMVCPICFEYFHSSVTLPCSHTFCGFCVSNWFRASLSCPHCRTDVKTLPVRNRALDDLVQRLVGETDAYKALIAKRMQFQSQLQTREPQPEPRPQSSAAPFRSPFLSDSPRTTTPTRTTSSNTVTRTSSSTSESLPNVFTRWSPDEIARVRSIVGKQFGETRLQTCRNMGLTEATMARASTSQTAIAMQNLLLDWWPYERVRDEGDHRLKIFLHFG</sequence>
<dbReference type="InterPro" id="IPR008984">
    <property type="entry name" value="SMAD_FHA_dom_sf"/>
</dbReference>
<dbReference type="InterPro" id="IPR000253">
    <property type="entry name" value="FHA_dom"/>
</dbReference>
<dbReference type="SUPFAM" id="SSF49879">
    <property type="entry name" value="SMAD/FHA domain"/>
    <property type="match status" value="1"/>
</dbReference>
<dbReference type="AlphaFoldDB" id="K3WHJ5"/>
<feature type="compositionally biased region" description="Polar residues" evidence="7">
    <location>
        <begin position="198"/>
        <end position="215"/>
    </location>
</feature>
<feature type="region of interest" description="Disordered" evidence="7">
    <location>
        <begin position="348"/>
        <end position="404"/>
    </location>
</feature>
<dbReference type="GO" id="GO:0061630">
    <property type="term" value="F:ubiquitin protein ligase activity"/>
    <property type="evidence" value="ECO:0007669"/>
    <property type="project" value="InterPro"/>
</dbReference>
<dbReference type="SUPFAM" id="SSF57850">
    <property type="entry name" value="RING/U-box"/>
    <property type="match status" value="1"/>
</dbReference>
<dbReference type="Pfam" id="PF13639">
    <property type="entry name" value="zf-RING_2"/>
    <property type="match status" value="1"/>
</dbReference>
<dbReference type="Pfam" id="PF00498">
    <property type="entry name" value="FHA"/>
    <property type="match status" value="1"/>
</dbReference>
<evidence type="ECO:0000256" key="3">
    <source>
        <dbReference type="ARBA" id="ARBA00022723"/>
    </source>
</evidence>
<dbReference type="CDD" id="cd00060">
    <property type="entry name" value="FHA"/>
    <property type="match status" value="1"/>
</dbReference>
<dbReference type="InterPro" id="IPR039577">
    <property type="entry name" value="Rad18"/>
</dbReference>
<accession>K3WHJ5</accession>
<reference evidence="11" key="1">
    <citation type="journal article" date="2010" name="Genome Biol.">
        <title>Genome sequence of the necrotrophic plant pathogen Pythium ultimum reveals original pathogenicity mechanisms and effector repertoire.</title>
        <authorList>
            <person name="Levesque C.A."/>
            <person name="Brouwer H."/>
            <person name="Cano L."/>
            <person name="Hamilton J.P."/>
            <person name="Holt C."/>
            <person name="Huitema E."/>
            <person name="Raffaele S."/>
            <person name="Robideau G.P."/>
            <person name="Thines M."/>
            <person name="Win J."/>
            <person name="Zerillo M.M."/>
            <person name="Beakes G.W."/>
            <person name="Boore J.L."/>
            <person name="Busam D."/>
            <person name="Dumas B."/>
            <person name="Ferriera S."/>
            <person name="Fuerstenberg S.I."/>
            <person name="Gachon C.M."/>
            <person name="Gaulin E."/>
            <person name="Govers F."/>
            <person name="Grenville-Briggs L."/>
            <person name="Horner N."/>
            <person name="Hostetler J."/>
            <person name="Jiang R.H."/>
            <person name="Johnson J."/>
            <person name="Krajaejun T."/>
            <person name="Lin H."/>
            <person name="Meijer H.J."/>
            <person name="Moore B."/>
            <person name="Morris P."/>
            <person name="Phuntmart V."/>
            <person name="Puiu D."/>
            <person name="Shetty J."/>
            <person name="Stajich J.E."/>
            <person name="Tripathy S."/>
            <person name="Wawra S."/>
            <person name="van West P."/>
            <person name="Whitty B.R."/>
            <person name="Coutinho P.M."/>
            <person name="Henrissat B."/>
            <person name="Martin F."/>
            <person name="Thomas P.D."/>
            <person name="Tyler B.M."/>
            <person name="De Vries R.P."/>
            <person name="Kamoun S."/>
            <person name="Yandell M."/>
            <person name="Tisserat N."/>
            <person name="Buell C.R."/>
        </authorList>
    </citation>
    <scope>NUCLEOTIDE SEQUENCE</scope>
    <source>
        <strain evidence="11">DAOM:BR144</strain>
    </source>
</reference>
<name>K3WHJ5_GLOUD</name>
<dbReference type="Proteomes" id="UP000019132">
    <property type="component" value="Unassembled WGS sequence"/>
</dbReference>
<dbReference type="EnsemblProtists" id="PYU1_T004437">
    <property type="protein sequence ID" value="PYU1_T004437"/>
    <property type="gene ID" value="PYU1_G004427"/>
</dbReference>
<organism evidence="10 11">
    <name type="scientific">Globisporangium ultimum (strain ATCC 200006 / CBS 805.95 / DAOM BR144)</name>
    <name type="common">Pythium ultimum</name>
    <dbReference type="NCBI Taxonomy" id="431595"/>
    <lineage>
        <taxon>Eukaryota</taxon>
        <taxon>Sar</taxon>
        <taxon>Stramenopiles</taxon>
        <taxon>Oomycota</taxon>
        <taxon>Peronosporomycetes</taxon>
        <taxon>Pythiales</taxon>
        <taxon>Pythiaceae</taxon>
        <taxon>Globisporangium</taxon>
    </lineage>
</organism>
<evidence type="ECO:0000256" key="2">
    <source>
        <dbReference type="ARBA" id="ARBA00017908"/>
    </source>
</evidence>
<feature type="compositionally biased region" description="Polar residues" evidence="7">
    <location>
        <begin position="169"/>
        <end position="189"/>
    </location>
</feature>
<dbReference type="STRING" id="431595.K3WHJ5"/>
<dbReference type="InterPro" id="IPR013083">
    <property type="entry name" value="Znf_RING/FYVE/PHD"/>
</dbReference>
<feature type="compositionally biased region" description="Basic and acidic residues" evidence="7">
    <location>
        <begin position="216"/>
        <end position="230"/>
    </location>
</feature>
<evidence type="ECO:0000256" key="6">
    <source>
        <dbReference type="PROSITE-ProRule" id="PRU00175"/>
    </source>
</evidence>
<dbReference type="Gene3D" id="3.30.40.10">
    <property type="entry name" value="Zinc/RING finger domain, C3HC4 (zinc finger)"/>
    <property type="match status" value="1"/>
</dbReference>
<dbReference type="InParanoid" id="K3WHJ5"/>
<dbReference type="Gene3D" id="2.60.200.20">
    <property type="match status" value="1"/>
</dbReference>
<evidence type="ECO:0000256" key="1">
    <source>
        <dbReference type="ARBA" id="ARBA00005797"/>
    </source>
</evidence>
<evidence type="ECO:0000259" key="9">
    <source>
        <dbReference type="PROSITE" id="PS50089"/>
    </source>
</evidence>
<dbReference type="eggNOG" id="KOG3872">
    <property type="taxonomic scope" value="Eukaryota"/>
</dbReference>
<dbReference type="GO" id="GO:0003697">
    <property type="term" value="F:single-stranded DNA binding"/>
    <property type="evidence" value="ECO:0007669"/>
    <property type="project" value="InterPro"/>
</dbReference>
<feature type="domain" description="FHA" evidence="8">
    <location>
        <begin position="42"/>
        <end position="124"/>
    </location>
</feature>
<keyword evidence="5" id="KW-0862">Zinc</keyword>
<dbReference type="VEuPathDB" id="FungiDB:PYU1_G004427"/>
<feature type="domain" description="RING-type" evidence="9">
    <location>
        <begin position="271"/>
        <end position="309"/>
    </location>
</feature>
<keyword evidence="3" id="KW-0479">Metal-binding</keyword>
<protein>
    <recommendedName>
        <fullName evidence="2">E3 ubiquitin-protein ligase CHFR</fullName>
    </recommendedName>
</protein>
<dbReference type="OMA" id="RERLMMC"/>